<reference evidence="3" key="1">
    <citation type="submission" date="2021-02" db="EMBL/GenBank/DDBJ databases">
        <authorList>
            <person name="Nieuwenhuis M."/>
            <person name="Van De Peppel L.J.J."/>
        </authorList>
    </citation>
    <scope>NUCLEOTIDE SEQUENCE</scope>
    <source>
        <strain evidence="3">D49</strain>
    </source>
</reference>
<feature type="domain" description="BTB" evidence="2">
    <location>
        <begin position="232"/>
        <end position="337"/>
    </location>
</feature>
<evidence type="ECO:0000313" key="4">
    <source>
        <dbReference type="Proteomes" id="UP000717328"/>
    </source>
</evidence>
<sequence length="337" mass="37894">MSDTALTGKTPPPPLPPPESSAKCERKSIVIDGIADPMQHPVNASDADVKFLSADNVLFHIHRKNLESQAGAFPPAEFDTRGEIVPLTENAATLELLFRFLYPKRHPHLDTTPFEELSPLAEAAEKYEIYSAVNVCRIRMKNFLPEHAVEIFNYASRHDYREIMAEAAPSLLDIPLDEIVLTLSPGFVIPWGLSKLVIWAGRGVFGEQHELSEGHKFAWREPSSLGFEILAVDVKFNASDADVQFISADNVIFHLHRKNLETHTSAFPTAEFNTHGELVPLTENALTLELLFQFVYPQRHPRLDNTPFEELSLLAEAAEKYEVYSAMNICSVRMKYV</sequence>
<evidence type="ECO:0000256" key="1">
    <source>
        <dbReference type="SAM" id="MobiDB-lite"/>
    </source>
</evidence>
<feature type="domain" description="BTB" evidence="2">
    <location>
        <begin position="47"/>
        <end position="144"/>
    </location>
</feature>
<dbReference type="Gene3D" id="3.30.710.10">
    <property type="entry name" value="Potassium Channel Kv1.1, Chain A"/>
    <property type="match status" value="1"/>
</dbReference>
<gene>
    <name evidence="3" type="ORF">H0H81_004232</name>
</gene>
<name>A0A9P7FUT2_9AGAR</name>
<dbReference type="EMBL" id="JABCKI010005822">
    <property type="protein sequence ID" value="KAG5637536.1"/>
    <property type="molecule type" value="Genomic_DNA"/>
</dbReference>
<feature type="region of interest" description="Disordered" evidence="1">
    <location>
        <begin position="1"/>
        <end position="22"/>
    </location>
</feature>
<dbReference type="AlphaFoldDB" id="A0A9P7FUT2"/>
<dbReference type="InterPro" id="IPR000210">
    <property type="entry name" value="BTB/POZ_dom"/>
</dbReference>
<dbReference type="SMART" id="SM00225">
    <property type="entry name" value="BTB"/>
    <property type="match status" value="2"/>
</dbReference>
<keyword evidence="4" id="KW-1185">Reference proteome</keyword>
<accession>A0A9P7FUT2</accession>
<dbReference type="InterPro" id="IPR011333">
    <property type="entry name" value="SKP1/BTB/POZ_sf"/>
</dbReference>
<evidence type="ECO:0000259" key="2">
    <source>
        <dbReference type="SMART" id="SM00225"/>
    </source>
</evidence>
<protein>
    <recommendedName>
        <fullName evidence="2">BTB domain-containing protein</fullName>
    </recommendedName>
</protein>
<dbReference type="OrthoDB" id="3184970at2759"/>
<organism evidence="3 4">
    <name type="scientific">Sphagnurus paluster</name>
    <dbReference type="NCBI Taxonomy" id="117069"/>
    <lineage>
        <taxon>Eukaryota</taxon>
        <taxon>Fungi</taxon>
        <taxon>Dikarya</taxon>
        <taxon>Basidiomycota</taxon>
        <taxon>Agaricomycotina</taxon>
        <taxon>Agaricomycetes</taxon>
        <taxon>Agaricomycetidae</taxon>
        <taxon>Agaricales</taxon>
        <taxon>Tricholomatineae</taxon>
        <taxon>Lyophyllaceae</taxon>
        <taxon>Sphagnurus</taxon>
    </lineage>
</organism>
<comment type="caution">
    <text evidence="3">The sequence shown here is derived from an EMBL/GenBank/DDBJ whole genome shotgun (WGS) entry which is preliminary data.</text>
</comment>
<dbReference type="SUPFAM" id="SSF54695">
    <property type="entry name" value="POZ domain"/>
    <property type="match status" value="2"/>
</dbReference>
<reference evidence="3" key="2">
    <citation type="submission" date="2021-10" db="EMBL/GenBank/DDBJ databases">
        <title>Phylogenomics reveals ancestral predisposition of the termite-cultivated fungus Termitomyces towards a domesticated lifestyle.</title>
        <authorList>
            <person name="Auxier B."/>
            <person name="Grum-Grzhimaylo A."/>
            <person name="Cardenas M.E."/>
            <person name="Lodge J.D."/>
            <person name="Laessoe T."/>
            <person name="Pedersen O."/>
            <person name="Smith M.E."/>
            <person name="Kuyper T.W."/>
            <person name="Franco-Molano E.A."/>
            <person name="Baroni T.J."/>
            <person name="Aanen D.K."/>
        </authorList>
    </citation>
    <scope>NUCLEOTIDE SEQUENCE</scope>
    <source>
        <strain evidence="3">D49</strain>
    </source>
</reference>
<dbReference type="Proteomes" id="UP000717328">
    <property type="component" value="Unassembled WGS sequence"/>
</dbReference>
<feature type="compositionally biased region" description="Pro residues" evidence="1">
    <location>
        <begin position="10"/>
        <end position="19"/>
    </location>
</feature>
<evidence type="ECO:0000313" key="3">
    <source>
        <dbReference type="EMBL" id="KAG5637536.1"/>
    </source>
</evidence>
<proteinExistence type="predicted"/>